<evidence type="ECO:0000256" key="1">
    <source>
        <dbReference type="SAM" id="SignalP"/>
    </source>
</evidence>
<dbReference type="EMBL" id="ML976218">
    <property type="protein sequence ID" value="KAF1936009.1"/>
    <property type="molecule type" value="Genomic_DNA"/>
</dbReference>
<feature type="chain" id="PRO_5025663423" description="Secreted protein" evidence="1">
    <location>
        <begin position="22"/>
        <end position="102"/>
    </location>
</feature>
<proteinExistence type="predicted"/>
<name>A0A6A5S8B0_9PLEO</name>
<gene>
    <name evidence="2" type="ORF">EJ02DRAFT_106293</name>
</gene>
<dbReference type="Proteomes" id="UP000800038">
    <property type="component" value="Unassembled WGS sequence"/>
</dbReference>
<accession>A0A6A5S8B0</accession>
<keyword evidence="3" id="KW-1185">Reference proteome</keyword>
<dbReference type="AlphaFoldDB" id="A0A6A5S8B0"/>
<protein>
    <recommendedName>
        <fullName evidence="4">Secreted protein</fullName>
    </recommendedName>
</protein>
<evidence type="ECO:0000313" key="3">
    <source>
        <dbReference type="Proteomes" id="UP000800038"/>
    </source>
</evidence>
<organism evidence="2 3">
    <name type="scientific">Clathrospora elynae</name>
    <dbReference type="NCBI Taxonomy" id="706981"/>
    <lineage>
        <taxon>Eukaryota</taxon>
        <taxon>Fungi</taxon>
        <taxon>Dikarya</taxon>
        <taxon>Ascomycota</taxon>
        <taxon>Pezizomycotina</taxon>
        <taxon>Dothideomycetes</taxon>
        <taxon>Pleosporomycetidae</taxon>
        <taxon>Pleosporales</taxon>
        <taxon>Diademaceae</taxon>
        <taxon>Clathrospora</taxon>
    </lineage>
</organism>
<evidence type="ECO:0008006" key="4">
    <source>
        <dbReference type="Google" id="ProtNLM"/>
    </source>
</evidence>
<feature type="signal peptide" evidence="1">
    <location>
        <begin position="1"/>
        <end position="21"/>
    </location>
</feature>
<keyword evidence="1" id="KW-0732">Signal</keyword>
<evidence type="ECO:0000313" key="2">
    <source>
        <dbReference type="EMBL" id="KAF1936009.1"/>
    </source>
</evidence>
<reference evidence="2" key="1">
    <citation type="journal article" date="2020" name="Stud. Mycol.">
        <title>101 Dothideomycetes genomes: a test case for predicting lifestyles and emergence of pathogens.</title>
        <authorList>
            <person name="Haridas S."/>
            <person name="Albert R."/>
            <person name="Binder M."/>
            <person name="Bloem J."/>
            <person name="Labutti K."/>
            <person name="Salamov A."/>
            <person name="Andreopoulos B."/>
            <person name="Baker S."/>
            <person name="Barry K."/>
            <person name="Bills G."/>
            <person name="Bluhm B."/>
            <person name="Cannon C."/>
            <person name="Castanera R."/>
            <person name="Culley D."/>
            <person name="Daum C."/>
            <person name="Ezra D."/>
            <person name="Gonzalez J."/>
            <person name="Henrissat B."/>
            <person name="Kuo A."/>
            <person name="Liang C."/>
            <person name="Lipzen A."/>
            <person name="Lutzoni F."/>
            <person name="Magnuson J."/>
            <person name="Mondo S."/>
            <person name="Nolan M."/>
            <person name="Ohm R."/>
            <person name="Pangilinan J."/>
            <person name="Park H.-J."/>
            <person name="Ramirez L."/>
            <person name="Alfaro M."/>
            <person name="Sun H."/>
            <person name="Tritt A."/>
            <person name="Yoshinaga Y."/>
            <person name="Zwiers L.-H."/>
            <person name="Turgeon B."/>
            <person name="Goodwin S."/>
            <person name="Spatafora J."/>
            <person name="Crous P."/>
            <person name="Grigoriev I."/>
        </authorList>
    </citation>
    <scope>NUCLEOTIDE SEQUENCE</scope>
    <source>
        <strain evidence="2">CBS 161.51</strain>
    </source>
</reference>
<sequence length="102" mass="11903">MRKICLANLLFLFIVYFRCDSYLLWHRKACYGTASLGNRFLQEQAGENKQQHLCAYSRVATSTRASSVYLTAMHCNKEGIYRARLEAFSVKYKQRRTKACCM</sequence>